<evidence type="ECO:0000313" key="2">
    <source>
        <dbReference type="EMBL" id="RXK40800.1"/>
    </source>
</evidence>
<dbReference type="EMBL" id="SDIL01000014">
    <property type="protein sequence ID" value="RXK40800.1"/>
    <property type="molecule type" value="Genomic_DNA"/>
</dbReference>
<evidence type="ECO:0008006" key="4">
    <source>
        <dbReference type="Google" id="ProtNLM"/>
    </source>
</evidence>
<proteinExistence type="predicted"/>
<protein>
    <recommendedName>
        <fullName evidence="4">R3H-associated N-terminal domain-containing protein</fullName>
    </recommendedName>
</protein>
<evidence type="ECO:0000256" key="1">
    <source>
        <dbReference type="SAM" id="MobiDB-lite"/>
    </source>
</evidence>
<reference evidence="2 3" key="1">
    <citation type="submission" date="2016-06" db="EMBL/GenBank/DDBJ databases">
        <title>Evolution of pathogenesis and genome organization in the Tremellales.</title>
        <authorList>
            <person name="Cuomo C."/>
            <person name="Litvintseva A."/>
            <person name="Heitman J."/>
            <person name="Chen Y."/>
            <person name="Sun S."/>
            <person name="Springer D."/>
            <person name="Dromer F."/>
            <person name="Young S."/>
            <person name="Zeng Q."/>
            <person name="Chapman S."/>
            <person name="Gujja S."/>
            <person name="Saif S."/>
            <person name="Birren B."/>
        </authorList>
    </citation>
    <scope>NUCLEOTIDE SEQUENCE [LARGE SCALE GENOMIC DNA]</scope>
    <source>
        <strain evidence="2 3">ATCC 28783</strain>
    </source>
</reference>
<evidence type="ECO:0000313" key="3">
    <source>
        <dbReference type="Proteomes" id="UP000289152"/>
    </source>
</evidence>
<feature type="compositionally biased region" description="Polar residues" evidence="1">
    <location>
        <begin position="307"/>
        <end position="318"/>
    </location>
</feature>
<feature type="region of interest" description="Disordered" evidence="1">
    <location>
        <begin position="291"/>
        <end position="318"/>
    </location>
</feature>
<dbReference type="AlphaFoldDB" id="A0A4Q1BS77"/>
<comment type="caution">
    <text evidence="2">The sequence shown here is derived from an EMBL/GenBank/DDBJ whole genome shotgun (WGS) entry which is preliminary data.</text>
</comment>
<keyword evidence="3" id="KW-1185">Reference proteome</keyword>
<dbReference type="OrthoDB" id="10256743at2759"/>
<dbReference type="Proteomes" id="UP000289152">
    <property type="component" value="Unassembled WGS sequence"/>
</dbReference>
<organism evidence="2 3">
    <name type="scientific">Tremella mesenterica</name>
    <name type="common">Jelly fungus</name>
    <dbReference type="NCBI Taxonomy" id="5217"/>
    <lineage>
        <taxon>Eukaryota</taxon>
        <taxon>Fungi</taxon>
        <taxon>Dikarya</taxon>
        <taxon>Basidiomycota</taxon>
        <taxon>Agaricomycotina</taxon>
        <taxon>Tremellomycetes</taxon>
        <taxon>Tremellales</taxon>
        <taxon>Tremellaceae</taxon>
        <taxon>Tremella</taxon>
    </lineage>
</organism>
<dbReference type="VEuPathDB" id="FungiDB:TREMEDRAFT_58326"/>
<dbReference type="InParanoid" id="A0A4Q1BS77"/>
<sequence>MHIPAILQNPVNPSLRQVEAHNAQQKLKSIARREAREEVKASGSTRGKRYIRRKENAVFSSNPHIVAPKRSDCFPPVPLQAHNYRASPFPYLPRSEPVPSPGYDHNSDPRNSLHGAFSTSLKGTRQMLRKRGRRAEQLVNVAEKELRGWLGGSWLLHPEEASWRVIDPYVSFGDAIARDELTEEANEGEGEQLHKVEGGGKMDRRMPLQYRLGGRIPDLPRINERVAVMELSRSPVHLTWAVKDGFERLVLHLLCRYYDLVTWSEDHVTHSGESVRLTHIIRPTLARSSNQASVPSLSLDTPYDSETGVSSQTLVSDSGTGTAVISDVDLSDSEADFDSVRGYSLDDPPDPEVRVEVVEEPSVVRRIPLVRVLSDTSSQYGGSEWGSEYSGMGDSLILPTPTPTSVSRSDPSDTSGYPPAVNVVEEDISPAVMREIPTVTRRSMNAIPMGWEDRPTFFDYLYGGY</sequence>
<gene>
    <name evidence="2" type="ORF">M231_01859</name>
</gene>
<accession>A0A4Q1BS77</accession>
<dbReference type="STRING" id="5217.A0A4Q1BS77"/>
<name>A0A4Q1BS77_TREME</name>